<accession>A0A0E9PXD5</accession>
<evidence type="ECO:0000313" key="1">
    <source>
        <dbReference type="EMBL" id="JAH09169.1"/>
    </source>
</evidence>
<reference evidence="1" key="2">
    <citation type="journal article" date="2015" name="Fish Shellfish Immunol.">
        <title>Early steps in the European eel (Anguilla anguilla)-Vibrio vulnificus interaction in the gills: Role of the RtxA13 toxin.</title>
        <authorList>
            <person name="Callol A."/>
            <person name="Pajuelo D."/>
            <person name="Ebbesson L."/>
            <person name="Teles M."/>
            <person name="MacKenzie S."/>
            <person name="Amaro C."/>
        </authorList>
    </citation>
    <scope>NUCLEOTIDE SEQUENCE</scope>
</reference>
<protein>
    <submittedName>
        <fullName evidence="1">Uncharacterized protein</fullName>
    </submittedName>
</protein>
<proteinExistence type="predicted"/>
<sequence length="28" mass="3244">MLTECQLYILMPMSQSLLSVESNDVIER</sequence>
<name>A0A0E9PXD5_ANGAN</name>
<dbReference type="AlphaFoldDB" id="A0A0E9PXD5"/>
<organism evidence="1">
    <name type="scientific">Anguilla anguilla</name>
    <name type="common">European freshwater eel</name>
    <name type="synonym">Muraena anguilla</name>
    <dbReference type="NCBI Taxonomy" id="7936"/>
    <lineage>
        <taxon>Eukaryota</taxon>
        <taxon>Metazoa</taxon>
        <taxon>Chordata</taxon>
        <taxon>Craniata</taxon>
        <taxon>Vertebrata</taxon>
        <taxon>Euteleostomi</taxon>
        <taxon>Actinopterygii</taxon>
        <taxon>Neopterygii</taxon>
        <taxon>Teleostei</taxon>
        <taxon>Anguilliformes</taxon>
        <taxon>Anguillidae</taxon>
        <taxon>Anguilla</taxon>
    </lineage>
</organism>
<dbReference type="EMBL" id="GBXM01099408">
    <property type="protein sequence ID" value="JAH09169.1"/>
    <property type="molecule type" value="Transcribed_RNA"/>
</dbReference>
<reference evidence="1" key="1">
    <citation type="submission" date="2014-11" db="EMBL/GenBank/DDBJ databases">
        <authorList>
            <person name="Amaro Gonzalez C."/>
        </authorList>
    </citation>
    <scope>NUCLEOTIDE SEQUENCE</scope>
</reference>